<dbReference type="EMBL" id="JAQQAF010000004">
    <property type="protein sequence ID" value="KAJ8491213.1"/>
    <property type="molecule type" value="Genomic_DNA"/>
</dbReference>
<name>A0AAV8PI09_ENSVE</name>
<gene>
    <name evidence="1" type="ORF">OPV22_012934</name>
</gene>
<comment type="caution">
    <text evidence="1">The sequence shown here is derived from an EMBL/GenBank/DDBJ whole genome shotgun (WGS) entry which is preliminary data.</text>
</comment>
<dbReference type="Proteomes" id="UP001222027">
    <property type="component" value="Unassembled WGS sequence"/>
</dbReference>
<reference evidence="1 2" key="1">
    <citation type="submission" date="2022-12" db="EMBL/GenBank/DDBJ databases">
        <title>Chromosome-scale assembly of the Ensete ventricosum genome.</title>
        <authorList>
            <person name="Dussert Y."/>
            <person name="Stocks J."/>
            <person name="Wendawek A."/>
            <person name="Woldeyes F."/>
            <person name="Nichols R.A."/>
            <person name="Borrell J.S."/>
        </authorList>
    </citation>
    <scope>NUCLEOTIDE SEQUENCE [LARGE SCALE GENOMIC DNA]</scope>
    <source>
        <strain evidence="2">cv. Maze</strain>
        <tissue evidence="1">Seeds</tissue>
    </source>
</reference>
<accession>A0AAV8PI09</accession>
<protein>
    <submittedName>
        <fullName evidence="1">Uncharacterized protein</fullName>
    </submittedName>
</protein>
<proteinExistence type="predicted"/>
<evidence type="ECO:0000313" key="2">
    <source>
        <dbReference type="Proteomes" id="UP001222027"/>
    </source>
</evidence>
<evidence type="ECO:0000313" key="1">
    <source>
        <dbReference type="EMBL" id="KAJ8491213.1"/>
    </source>
</evidence>
<sequence>MNPEDTPRHPPDLLLASESDPQNHQFEFSPLCHLASSFSHDQKVVIGARFWFRLRSSRMCSFMTWFSSPMGGSDQLLFVVPSEFNSSY</sequence>
<dbReference type="AlphaFoldDB" id="A0AAV8PI09"/>
<organism evidence="1 2">
    <name type="scientific">Ensete ventricosum</name>
    <name type="common">Abyssinian banana</name>
    <name type="synonym">Musa ensete</name>
    <dbReference type="NCBI Taxonomy" id="4639"/>
    <lineage>
        <taxon>Eukaryota</taxon>
        <taxon>Viridiplantae</taxon>
        <taxon>Streptophyta</taxon>
        <taxon>Embryophyta</taxon>
        <taxon>Tracheophyta</taxon>
        <taxon>Spermatophyta</taxon>
        <taxon>Magnoliopsida</taxon>
        <taxon>Liliopsida</taxon>
        <taxon>Zingiberales</taxon>
        <taxon>Musaceae</taxon>
        <taxon>Ensete</taxon>
    </lineage>
</organism>
<keyword evidence="2" id="KW-1185">Reference proteome</keyword>